<dbReference type="EMBL" id="BAAAPB010000003">
    <property type="protein sequence ID" value="GAA1967772.1"/>
    <property type="molecule type" value="Genomic_DNA"/>
</dbReference>
<proteinExistence type="predicted"/>
<sequence>MTRDPSLKLRVARLENETVSIDELMTDIRATQLENTQRLDRVETRLDGVETELDEVSRRLPEPA</sequence>
<accession>A0ABN2RET1</accession>
<dbReference type="Gene3D" id="1.20.5.110">
    <property type="match status" value="1"/>
</dbReference>
<reference evidence="1 2" key="1">
    <citation type="journal article" date="2019" name="Int. J. Syst. Evol. Microbiol.">
        <title>The Global Catalogue of Microorganisms (GCM) 10K type strain sequencing project: providing services to taxonomists for standard genome sequencing and annotation.</title>
        <authorList>
            <consortium name="The Broad Institute Genomics Platform"/>
            <consortium name="The Broad Institute Genome Sequencing Center for Infectious Disease"/>
            <person name="Wu L."/>
            <person name="Ma J."/>
        </authorList>
    </citation>
    <scope>NUCLEOTIDE SEQUENCE [LARGE SCALE GENOMIC DNA]</scope>
    <source>
        <strain evidence="1 2">JCM 15309</strain>
    </source>
</reference>
<organism evidence="1 2">
    <name type="scientific">Nocardioides panacihumi</name>
    <dbReference type="NCBI Taxonomy" id="400774"/>
    <lineage>
        <taxon>Bacteria</taxon>
        <taxon>Bacillati</taxon>
        <taxon>Actinomycetota</taxon>
        <taxon>Actinomycetes</taxon>
        <taxon>Propionibacteriales</taxon>
        <taxon>Nocardioidaceae</taxon>
        <taxon>Nocardioides</taxon>
    </lineage>
</organism>
<comment type="caution">
    <text evidence="1">The sequence shown here is derived from an EMBL/GenBank/DDBJ whole genome shotgun (WGS) entry which is preliminary data.</text>
</comment>
<keyword evidence="2" id="KW-1185">Reference proteome</keyword>
<protein>
    <submittedName>
        <fullName evidence="1">Uncharacterized protein</fullName>
    </submittedName>
</protein>
<gene>
    <name evidence="1" type="ORF">GCM10009798_30170</name>
</gene>
<dbReference type="Proteomes" id="UP001500571">
    <property type="component" value="Unassembled WGS sequence"/>
</dbReference>
<dbReference type="RefSeq" id="WP_344046134.1">
    <property type="nucleotide sequence ID" value="NZ_BAAAPB010000003.1"/>
</dbReference>
<evidence type="ECO:0000313" key="2">
    <source>
        <dbReference type="Proteomes" id="UP001500571"/>
    </source>
</evidence>
<name>A0ABN2RET1_9ACTN</name>
<evidence type="ECO:0000313" key="1">
    <source>
        <dbReference type="EMBL" id="GAA1967772.1"/>
    </source>
</evidence>